<dbReference type="KEGG" id="tol:TOL_0465"/>
<gene>
    <name evidence="1" type="ORF">TOL_0465</name>
</gene>
<dbReference type="GeneID" id="79175455"/>
<protein>
    <submittedName>
        <fullName evidence="1">Uncharacterized protein</fullName>
    </submittedName>
</protein>
<dbReference type="AlphaFoldDB" id="M5DZH4"/>
<dbReference type="Proteomes" id="UP000011866">
    <property type="component" value="Chromosome"/>
</dbReference>
<reference evidence="1 2" key="1">
    <citation type="journal article" date="2013" name="Genome Announc.">
        <title>Genome Sequence of Thalassolituus oleivorans MIL-1 (DSM 14913T).</title>
        <authorList>
            <person name="Golyshin P.N."/>
            <person name="Werner J."/>
            <person name="Chernikova T.N."/>
            <person name="Tran H."/>
            <person name="Ferrer M."/>
            <person name="Yakimov M.M."/>
            <person name="Teeling H."/>
            <person name="Golyshina O.V."/>
        </authorList>
    </citation>
    <scope>NUCLEOTIDE SEQUENCE [LARGE SCALE GENOMIC DNA]</scope>
    <source>
        <strain evidence="1 2">MIL-1</strain>
    </source>
</reference>
<dbReference type="RefSeq" id="WP_015485644.1">
    <property type="nucleotide sequence ID" value="NC_020888.1"/>
</dbReference>
<dbReference type="HOGENOM" id="CLU_2398594_0_0_6"/>
<name>M5DZH4_9GAMM</name>
<sequence length="93" mass="10242">MAIQLTPKNSNVQRLIVADKTFSLLVEGPLKKIIQAPVDDIQLDDKTAISCAIALEKWIPPTGWFASGKEYSGLCTFLDLFRRSGGLHIKIEG</sequence>
<organism evidence="1 2">
    <name type="scientific">Thalassolituus oleivorans MIL-1</name>
    <dbReference type="NCBI Taxonomy" id="1298593"/>
    <lineage>
        <taxon>Bacteria</taxon>
        <taxon>Pseudomonadati</taxon>
        <taxon>Pseudomonadota</taxon>
        <taxon>Gammaproteobacteria</taxon>
        <taxon>Oceanospirillales</taxon>
        <taxon>Oceanospirillaceae</taxon>
        <taxon>Thalassolituus</taxon>
    </lineage>
</organism>
<keyword evidence="2" id="KW-1185">Reference proteome</keyword>
<proteinExistence type="predicted"/>
<accession>M5DZH4</accession>
<evidence type="ECO:0000313" key="1">
    <source>
        <dbReference type="EMBL" id="CCU70904.1"/>
    </source>
</evidence>
<dbReference type="EMBL" id="HF680312">
    <property type="protein sequence ID" value="CCU70904.1"/>
    <property type="molecule type" value="Genomic_DNA"/>
</dbReference>
<evidence type="ECO:0000313" key="2">
    <source>
        <dbReference type="Proteomes" id="UP000011866"/>
    </source>
</evidence>